<dbReference type="CDD" id="cd07302">
    <property type="entry name" value="CHD"/>
    <property type="match status" value="1"/>
</dbReference>
<keyword evidence="3" id="KW-0547">Nucleotide-binding</keyword>
<keyword evidence="9" id="KW-0675">Receptor</keyword>
<dbReference type="GO" id="GO:0007168">
    <property type="term" value="P:receptor guanylyl cyclase signaling pathway"/>
    <property type="evidence" value="ECO:0007669"/>
    <property type="project" value="TreeGrafter"/>
</dbReference>
<dbReference type="GO" id="GO:0000166">
    <property type="term" value="F:nucleotide binding"/>
    <property type="evidence" value="ECO:0007669"/>
    <property type="project" value="UniProtKB-KW"/>
</dbReference>
<gene>
    <name evidence="9" type="ORF">BSL78_14081</name>
</gene>
<dbReference type="InterPro" id="IPR029787">
    <property type="entry name" value="Nucleotide_cyclase"/>
</dbReference>
<dbReference type="InterPro" id="IPR018297">
    <property type="entry name" value="A/G_cyclase_CS"/>
</dbReference>
<dbReference type="OrthoDB" id="1890790at2759"/>
<reference evidence="9 10" key="1">
    <citation type="journal article" date="2017" name="PLoS Biol.">
        <title>The sea cucumber genome provides insights into morphological evolution and visceral regeneration.</title>
        <authorList>
            <person name="Zhang X."/>
            <person name="Sun L."/>
            <person name="Yuan J."/>
            <person name="Sun Y."/>
            <person name="Gao Y."/>
            <person name="Zhang L."/>
            <person name="Li S."/>
            <person name="Dai H."/>
            <person name="Hamel J.F."/>
            <person name="Liu C."/>
            <person name="Yu Y."/>
            <person name="Liu S."/>
            <person name="Lin W."/>
            <person name="Guo K."/>
            <person name="Jin S."/>
            <person name="Xu P."/>
            <person name="Storey K.B."/>
            <person name="Huan P."/>
            <person name="Zhang T."/>
            <person name="Zhou Y."/>
            <person name="Zhang J."/>
            <person name="Lin C."/>
            <person name="Li X."/>
            <person name="Xing L."/>
            <person name="Huo D."/>
            <person name="Sun M."/>
            <person name="Wang L."/>
            <person name="Mercier A."/>
            <person name="Li F."/>
            <person name="Yang H."/>
            <person name="Xiang J."/>
        </authorList>
    </citation>
    <scope>NUCLEOTIDE SEQUENCE [LARGE SCALE GENOMIC DNA]</scope>
    <source>
        <strain evidence="9">Shaxun</strain>
        <tissue evidence="9">Muscle</tissue>
    </source>
</reference>
<evidence type="ECO:0000313" key="10">
    <source>
        <dbReference type="Proteomes" id="UP000230750"/>
    </source>
</evidence>
<dbReference type="SMART" id="SM00044">
    <property type="entry name" value="CYCc"/>
    <property type="match status" value="1"/>
</dbReference>
<evidence type="ECO:0000256" key="3">
    <source>
        <dbReference type="ARBA" id="ARBA00022741"/>
    </source>
</evidence>
<evidence type="ECO:0000256" key="6">
    <source>
        <dbReference type="ARBA" id="ARBA00023239"/>
    </source>
</evidence>
<dbReference type="PROSITE" id="PS00452">
    <property type="entry name" value="GUANYLATE_CYCLASE_1"/>
    <property type="match status" value="1"/>
</dbReference>
<dbReference type="GO" id="GO:0035556">
    <property type="term" value="P:intracellular signal transduction"/>
    <property type="evidence" value="ECO:0007669"/>
    <property type="project" value="InterPro"/>
</dbReference>
<dbReference type="STRING" id="307972.A0A2G8KM51"/>
<evidence type="ECO:0000256" key="7">
    <source>
        <dbReference type="RuleBase" id="RU000405"/>
    </source>
</evidence>
<feature type="domain" description="Guanylate cyclase" evidence="8">
    <location>
        <begin position="54"/>
        <end position="127"/>
    </location>
</feature>
<keyword evidence="4" id="KW-1133">Transmembrane helix</keyword>
<dbReference type="GO" id="GO:0004383">
    <property type="term" value="F:guanylate cyclase activity"/>
    <property type="evidence" value="ECO:0007669"/>
    <property type="project" value="TreeGrafter"/>
</dbReference>
<dbReference type="PROSITE" id="PS50125">
    <property type="entry name" value="GUANYLATE_CYCLASE_2"/>
    <property type="match status" value="1"/>
</dbReference>
<evidence type="ECO:0000256" key="4">
    <source>
        <dbReference type="ARBA" id="ARBA00022989"/>
    </source>
</evidence>
<name>A0A2G8KM51_STIJA</name>
<dbReference type="PANTHER" id="PTHR11920:SF501">
    <property type="entry name" value="GUANYLATE CYCLASE 32E"/>
    <property type="match status" value="1"/>
</dbReference>
<sequence length="189" mass="21174">MSSQKNTHVLRRKSFVQGIVKVWEQYNTKNFKFRNPPILHIGVSCEIFVNQQRLPNRNGNRHVYEICSLAVDLRDLGDVLSIPHREGEYFKLKIGINTGPCAAGIVGYILPRYCLFGDTINTASRMESTGQASKIHMSSETFLALGESVNDFIIESRGVVCVKGKGEMYTYWLLGKVNGADVTLNNSNT</sequence>
<comment type="caution">
    <text evidence="9">The sequence shown here is derived from an EMBL/GenBank/DDBJ whole genome shotgun (WGS) entry which is preliminary data.</text>
</comment>
<protein>
    <submittedName>
        <fullName evidence="9">Putative heat-stable enterotoxin receptor-like</fullName>
    </submittedName>
</protein>
<organism evidence="9 10">
    <name type="scientific">Stichopus japonicus</name>
    <name type="common">Sea cucumber</name>
    <dbReference type="NCBI Taxonomy" id="307972"/>
    <lineage>
        <taxon>Eukaryota</taxon>
        <taxon>Metazoa</taxon>
        <taxon>Echinodermata</taxon>
        <taxon>Eleutherozoa</taxon>
        <taxon>Echinozoa</taxon>
        <taxon>Holothuroidea</taxon>
        <taxon>Aspidochirotacea</taxon>
        <taxon>Aspidochirotida</taxon>
        <taxon>Stichopodidae</taxon>
        <taxon>Apostichopus</taxon>
    </lineage>
</organism>
<keyword evidence="6 7" id="KW-0456">Lyase</keyword>
<evidence type="ECO:0000256" key="2">
    <source>
        <dbReference type="ARBA" id="ARBA00022692"/>
    </source>
</evidence>
<dbReference type="GO" id="GO:0001653">
    <property type="term" value="F:peptide receptor activity"/>
    <property type="evidence" value="ECO:0007669"/>
    <property type="project" value="TreeGrafter"/>
</dbReference>
<evidence type="ECO:0000313" key="9">
    <source>
        <dbReference type="EMBL" id="PIK49037.1"/>
    </source>
</evidence>
<evidence type="ECO:0000256" key="1">
    <source>
        <dbReference type="ARBA" id="ARBA00004370"/>
    </source>
</evidence>
<comment type="subcellular location">
    <subcellularLocation>
        <location evidence="1">Membrane</location>
    </subcellularLocation>
</comment>
<keyword evidence="2" id="KW-0812">Transmembrane</keyword>
<evidence type="ECO:0000256" key="5">
    <source>
        <dbReference type="ARBA" id="ARBA00023136"/>
    </source>
</evidence>
<dbReference type="EMBL" id="MRZV01000485">
    <property type="protein sequence ID" value="PIK49037.1"/>
    <property type="molecule type" value="Genomic_DNA"/>
</dbReference>
<keyword evidence="10" id="KW-1185">Reference proteome</keyword>
<dbReference type="InterPro" id="IPR050401">
    <property type="entry name" value="Cyclic_nucleotide_synthase"/>
</dbReference>
<dbReference type="SUPFAM" id="SSF55073">
    <property type="entry name" value="Nucleotide cyclase"/>
    <property type="match status" value="1"/>
</dbReference>
<accession>A0A2G8KM51</accession>
<dbReference type="GO" id="GO:0005886">
    <property type="term" value="C:plasma membrane"/>
    <property type="evidence" value="ECO:0007669"/>
    <property type="project" value="TreeGrafter"/>
</dbReference>
<dbReference type="PANTHER" id="PTHR11920">
    <property type="entry name" value="GUANYLYL CYCLASE"/>
    <property type="match status" value="1"/>
</dbReference>
<dbReference type="AlphaFoldDB" id="A0A2G8KM51"/>
<keyword evidence="5" id="KW-0472">Membrane</keyword>
<dbReference type="Proteomes" id="UP000230750">
    <property type="component" value="Unassembled WGS sequence"/>
</dbReference>
<evidence type="ECO:0000259" key="8">
    <source>
        <dbReference type="PROSITE" id="PS50125"/>
    </source>
</evidence>
<dbReference type="InterPro" id="IPR001054">
    <property type="entry name" value="A/G_cyclase"/>
</dbReference>
<comment type="similarity">
    <text evidence="7">Belongs to the adenylyl cyclase class-4/guanylyl cyclase family.</text>
</comment>
<dbReference type="Pfam" id="PF00211">
    <property type="entry name" value="Guanylate_cyc"/>
    <property type="match status" value="1"/>
</dbReference>
<dbReference type="Gene3D" id="3.30.70.1230">
    <property type="entry name" value="Nucleotide cyclase"/>
    <property type="match status" value="1"/>
</dbReference>
<dbReference type="GO" id="GO:0004016">
    <property type="term" value="F:adenylate cyclase activity"/>
    <property type="evidence" value="ECO:0007669"/>
    <property type="project" value="TreeGrafter"/>
</dbReference>
<proteinExistence type="inferred from homology"/>